<sequence>MPSIIDAYNFTRRVVTPNGGREEIFVIENRKRRMEPPTSLDAREMPRSHWKNNLAPQRADEGSQRLNQMGVKRKAPDHDKLQPDKYQHMDAKSPVLLANKKFFFQKPKKYIETQERDLHVIRPSTNNLPQHADRTTEPKIDPIQRQRQHHTP</sequence>
<evidence type="ECO:0000256" key="1">
    <source>
        <dbReference type="SAM" id="MobiDB-lite"/>
    </source>
</evidence>
<evidence type="ECO:0000313" key="2">
    <source>
        <dbReference type="Proteomes" id="UP000887565"/>
    </source>
</evidence>
<feature type="region of interest" description="Disordered" evidence="1">
    <location>
        <begin position="34"/>
        <end position="84"/>
    </location>
</feature>
<organism evidence="2 3">
    <name type="scientific">Romanomermis culicivorax</name>
    <name type="common">Nematode worm</name>
    <dbReference type="NCBI Taxonomy" id="13658"/>
    <lineage>
        <taxon>Eukaryota</taxon>
        <taxon>Metazoa</taxon>
        <taxon>Ecdysozoa</taxon>
        <taxon>Nematoda</taxon>
        <taxon>Enoplea</taxon>
        <taxon>Dorylaimia</taxon>
        <taxon>Mermithida</taxon>
        <taxon>Mermithoidea</taxon>
        <taxon>Mermithidae</taxon>
        <taxon>Romanomermis</taxon>
    </lineage>
</organism>
<evidence type="ECO:0000313" key="3">
    <source>
        <dbReference type="WBParaSite" id="nRc.2.0.1.t42301-RA"/>
    </source>
</evidence>
<name>A0A915KXS3_ROMCU</name>
<keyword evidence="2" id="KW-1185">Reference proteome</keyword>
<dbReference type="Proteomes" id="UP000887565">
    <property type="component" value="Unplaced"/>
</dbReference>
<reference evidence="3" key="1">
    <citation type="submission" date="2022-11" db="UniProtKB">
        <authorList>
            <consortium name="WormBaseParasite"/>
        </authorList>
    </citation>
    <scope>IDENTIFICATION</scope>
</reference>
<feature type="compositionally biased region" description="Basic and acidic residues" evidence="1">
    <location>
        <begin position="131"/>
        <end position="144"/>
    </location>
</feature>
<protein>
    <submittedName>
        <fullName evidence="3">Uncharacterized protein</fullName>
    </submittedName>
</protein>
<accession>A0A915KXS3</accession>
<feature type="compositionally biased region" description="Basic and acidic residues" evidence="1">
    <location>
        <begin position="74"/>
        <end position="84"/>
    </location>
</feature>
<proteinExistence type="predicted"/>
<dbReference type="WBParaSite" id="nRc.2.0.1.t42301-RA">
    <property type="protein sequence ID" value="nRc.2.0.1.t42301-RA"/>
    <property type="gene ID" value="nRc.2.0.1.g42301"/>
</dbReference>
<feature type="region of interest" description="Disordered" evidence="1">
    <location>
        <begin position="113"/>
        <end position="152"/>
    </location>
</feature>
<dbReference type="AlphaFoldDB" id="A0A915KXS3"/>